<dbReference type="RefSeq" id="XP_049150531.1">
    <property type="nucleotide sequence ID" value="XM_049293385.1"/>
</dbReference>
<evidence type="ECO:0000313" key="2">
    <source>
        <dbReference type="Proteomes" id="UP000830671"/>
    </source>
</evidence>
<dbReference type="Proteomes" id="UP000830671">
    <property type="component" value="Chromosome 7"/>
</dbReference>
<keyword evidence="2" id="KW-1185">Reference proteome</keyword>
<accession>A0A9Q8T511</accession>
<dbReference type="KEGG" id="clup:CLUP02_14457"/>
<name>A0A9Q8T511_9PEZI</name>
<organism evidence="1 2">
    <name type="scientific">Colletotrichum lupini</name>
    <dbReference type="NCBI Taxonomy" id="145971"/>
    <lineage>
        <taxon>Eukaryota</taxon>
        <taxon>Fungi</taxon>
        <taxon>Dikarya</taxon>
        <taxon>Ascomycota</taxon>
        <taxon>Pezizomycotina</taxon>
        <taxon>Sordariomycetes</taxon>
        <taxon>Hypocreomycetidae</taxon>
        <taxon>Glomerellales</taxon>
        <taxon>Glomerellaceae</taxon>
        <taxon>Colletotrichum</taxon>
        <taxon>Colletotrichum acutatum species complex</taxon>
    </lineage>
</organism>
<dbReference type="GeneID" id="73348395"/>
<dbReference type="EMBL" id="CP019479">
    <property type="protein sequence ID" value="UQC88930.1"/>
    <property type="molecule type" value="Genomic_DNA"/>
</dbReference>
<reference evidence="1" key="1">
    <citation type="journal article" date="2021" name="Mol. Plant Microbe Interact.">
        <title>Complete Genome Sequence of the Plant-Pathogenic Fungus Colletotrichum lupini.</title>
        <authorList>
            <person name="Baroncelli R."/>
            <person name="Pensec F."/>
            <person name="Da Lio D."/>
            <person name="Boufleur T."/>
            <person name="Vicente I."/>
            <person name="Sarrocco S."/>
            <person name="Picot A."/>
            <person name="Baraldi E."/>
            <person name="Sukno S."/>
            <person name="Thon M."/>
            <person name="Le Floch G."/>
        </authorList>
    </citation>
    <scope>NUCLEOTIDE SEQUENCE</scope>
    <source>
        <strain evidence="1">IMI 504893</strain>
    </source>
</reference>
<dbReference type="AlphaFoldDB" id="A0A9Q8T511"/>
<protein>
    <submittedName>
        <fullName evidence="1">Uncharacterized protein</fullName>
    </submittedName>
</protein>
<evidence type="ECO:0000313" key="1">
    <source>
        <dbReference type="EMBL" id="UQC88930.1"/>
    </source>
</evidence>
<sequence length="123" mass="13486">MGRVPGKLKVTPPSESYTEVGTSGSYTTYLEAVNLYSSLPPPHALHAWADSDCFNLHLGMTAKCPELTKWFITKGGADDCEDPQVCGVDDFIKDRLLSIAYLAIFHFRRRHAYHPAAGGSSPD</sequence>
<gene>
    <name evidence="1" type="ORF">CLUP02_14457</name>
</gene>
<proteinExistence type="predicted"/>